<dbReference type="InterPro" id="IPR010733">
    <property type="entry name" value="DUF1308"/>
</dbReference>
<protein>
    <recommendedName>
        <fullName evidence="2">DUF1308 domain-containing protein</fullName>
    </recommendedName>
</protein>
<feature type="domain" description="DUF1308" evidence="2">
    <location>
        <begin position="288"/>
        <end position="373"/>
    </location>
</feature>
<dbReference type="EMBL" id="CP138586">
    <property type="protein sequence ID" value="WPH01981.1"/>
    <property type="molecule type" value="Genomic_DNA"/>
</dbReference>
<reference evidence="3 4" key="1">
    <citation type="submission" date="2023-11" db="EMBL/GenBank/DDBJ databases">
        <title>An acidophilic fungus is an integral part of prey digestion in a carnivorous sundew plant.</title>
        <authorList>
            <person name="Tsai I.J."/>
        </authorList>
    </citation>
    <scope>NUCLEOTIDE SEQUENCE [LARGE SCALE GENOMIC DNA]</scope>
    <source>
        <strain evidence="3">169a</strain>
    </source>
</reference>
<keyword evidence="4" id="KW-1185">Reference proteome</keyword>
<dbReference type="AlphaFoldDB" id="A0AAQ3RAF4"/>
<dbReference type="Proteomes" id="UP001303373">
    <property type="component" value="Chromosome 7"/>
</dbReference>
<proteinExistence type="predicted"/>
<evidence type="ECO:0000259" key="2">
    <source>
        <dbReference type="Pfam" id="PF07000"/>
    </source>
</evidence>
<feature type="coiled-coil region" evidence="1">
    <location>
        <begin position="22"/>
        <end position="49"/>
    </location>
</feature>
<dbReference type="PANTHER" id="PTHR13379">
    <property type="entry name" value="UNCHARACTERIZED DUF1308"/>
    <property type="match status" value="1"/>
</dbReference>
<gene>
    <name evidence="3" type="ORF">R9X50_00483500</name>
</gene>
<keyword evidence="1" id="KW-0175">Coiled coil</keyword>
<evidence type="ECO:0000313" key="3">
    <source>
        <dbReference type="EMBL" id="WPH01981.1"/>
    </source>
</evidence>
<dbReference type="PANTHER" id="PTHR13379:SF0">
    <property type="entry name" value="UPF0415 PROTEIN C7ORF25"/>
    <property type="match status" value="1"/>
</dbReference>
<organism evidence="3 4">
    <name type="scientific">Acrodontium crateriforme</name>
    <dbReference type="NCBI Taxonomy" id="150365"/>
    <lineage>
        <taxon>Eukaryota</taxon>
        <taxon>Fungi</taxon>
        <taxon>Dikarya</taxon>
        <taxon>Ascomycota</taxon>
        <taxon>Pezizomycotina</taxon>
        <taxon>Dothideomycetes</taxon>
        <taxon>Dothideomycetidae</taxon>
        <taxon>Mycosphaerellales</taxon>
        <taxon>Teratosphaeriaceae</taxon>
        <taxon>Acrodontium</taxon>
    </lineage>
</organism>
<sequence>MAIEQDATATNDIDDSESSSLLAALTERAKVLLAELEAYRQRLQELRQDGNVEMGHFRGTVKSELNMLQKLEQKPGGQQTQHVARSSNLPFLENVWATVKRSRDIVSLQKRIYVSSDIKLLSQGMRQVDLGNSKKKREKGSKDVAVLVDAITDGGRIWAKVSLITNTRIIFDLAKQGWNSGGSDDEEYNSNFGCDDEDDDGDIPLLKTAKDLTKAAQAFRSKTKKVEVHLILPRLEPGKTPEIDEVLEKCRATGAILFCGEDVKPAPELEQALHTMAPDPIDSFSDVVNIDCTILLAVVSEFSHAKVSKEPWFHAALRRQVEIEGNENLLPSLLYPAMGSRKLVCTKEAIKRMREIVDTIGTASEKARTAIMMGDDKSKSQAELVAEMQEWSAYPVPEQWQLPIRIADQLDETTASQVALECTRSMTAINRSVFLYGWQAGCTTITSNRTVVKQMETELDRYEDLADTLWPSIWLCPTARSLVGKEKRGMNLAAEKKKHDVWPLPDPLRREQQRRNGLDVLSLREGYEVEDLRKNGYDYSDVIAAKNASQR</sequence>
<evidence type="ECO:0000256" key="1">
    <source>
        <dbReference type="SAM" id="Coils"/>
    </source>
</evidence>
<evidence type="ECO:0000313" key="4">
    <source>
        <dbReference type="Proteomes" id="UP001303373"/>
    </source>
</evidence>
<dbReference type="Pfam" id="PF07000">
    <property type="entry name" value="DUF1308"/>
    <property type="match status" value="1"/>
</dbReference>
<accession>A0AAQ3RAF4</accession>
<name>A0AAQ3RAF4_9PEZI</name>